<gene>
    <name evidence="1" type="ORF">FJV41_13040</name>
</gene>
<dbReference type="Gene3D" id="1.25.40.10">
    <property type="entry name" value="Tetratricopeptide repeat domain"/>
    <property type="match status" value="1"/>
</dbReference>
<keyword evidence="2" id="KW-1185">Reference proteome</keyword>
<evidence type="ECO:0000313" key="1">
    <source>
        <dbReference type="EMBL" id="TQF15538.1"/>
    </source>
</evidence>
<dbReference type="Proteomes" id="UP000315369">
    <property type="component" value="Unassembled WGS sequence"/>
</dbReference>
<dbReference type="NCBIfam" id="NF047558">
    <property type="entry name" value="TPR_END_plus"/>
    <property type="match status" value="1"/>
</dbReference>
<dbReference type="SUPFAM" id="SSF159501">
    <property type="entry name" value="EreA/ChaN-like"/>
    <property type="match status" value="1"/>
</dbReference>
<accession>A0A540X2Q5</accession>
<protein>
    <submittedName>
        <fullName evidence="1">Uncharacterized protein</fullName>
    </submittedName>
</protein>
<dbReference type="SUPFAM" id="SSF48452">
    <property type="entry name" value="TPR-like"/>
    <property type="match status" value="1"/>
</dbReference>
<sequence length="524" mass="57063">MKPECGEAPRGLEALLKPGGLVLFGEMHGTEEVPRFVGDVACHASVQGLAVRVGLEIPSEEQGPLDAFLAADDAQKSQADLLLRPFWMRDVQDGRSSKAMLQLLSRLRELRRSGAKLTVVAFDVAKSADRDGEMAKNLLAALSKGAEDLTLVLAGNLHVRLEKGTPWDANYTPMGWHLAQAKLPVTSLNNSYTGGSAWVCMGQNAVCSAYPMKGKDKGERPFVEHAASVENGYHGVFHVGAITASLPAVESKQGAGINVQAVSLRAQGDAAYDSKQFAQCAKHFADAARVDSSMAASDAYNEACCHSLAKDSDAAITALQRAAKHGYSNWQHVRRDEDLTPLRADARWAPLMAQVRANLMAAAPPGTNAELYGLYLDDQDDRQDESKIDWAVVGPRDVKRLARARQLLEEGKVQSAKDYFHAALLFHHGKDVADFQRAHTLLLKAVELDPKDGLARWLTAAAEDRLLTQQCKPQRYGTQREQVNGKWRLVPVDPSVSDEERAKWGVPPLKKLQTEVEAANATPP</sequence>
<evidence type="ECO:0000313" key="2">
    <source>
        <dbReference type="Proteomes" id="UP000315369"/>
    </source>
</evidence>
<proteinExistence type="predicted"/>
<dbReference type="EMBL" id="VIFM01000041">
    <property type="protein sequence ID" value="TQF15538.1"/>
    <property type="molecule type" value="Genomic_DNA"/>
</dbReference>
<organism evidence="1 2">
    <name type="scientific">Myxococcus llanfairpwllgwyngyllgogerychwyrndrobwllllantysiliogogogochensis</name>
    <dbReference type="NCBI Taxonomy" id="2590453"/>
    <lineage>
        <taxon>Bacteria</taxon>
        <taxon>Pseudomonadati</taxon>
        <taxon>Myxococcota</taxon>
        <taxon>Myxococcia</taxon>
        <taxon>Myxococcales</taxon>
        <taxon>Cystobacterineae</taxon>
        <taxon>Myxococcaceae</taxon>
        <taxon>Myxococcus</taxon>
    </lineage>
</organism>
<comment type="caution">
    <text evidence="1">The sequence shown here is derived from an EMBL/GenBank/DDBJ whole genome shotgun (WGS) entry which is preliminary data.</text>
</comment>
<dbReference type="OrthoDB" id="5482129at2"/>
<name>A0A540X2Q5_9BACT</name>
<reference evidence="1 2" key="1">
    <citation type="submission" date="2019-06" db="EMBL/GenBank/DDBJ databases">
        <authorList>
            <person name="Livingstone P."/>
            <person name="Whitworth D."/>
        </authorList>
    </citation>
    <scope>NUCLEOTIDE SEQUENCE [LARGE SCALE GENOMIC DNA]</scope>
    <source>
        <strain evidence="1 2">AM401</strain>
    </source>
</reference>
<dbReference type="RefSeq" id="WP_141642785.1">
    <property type="nucleotide sequence ID" value="NZ_VIFM01000041.1"/>
</dbReference>
<dbReference type="AlphaFoldDB" id="A0A540X2Q5"/>
<dbReference type="InterPro" id="IPR011990">
    <property type="entry name" value="TPR-like_helical_dom_sf"/>
</dbReference>